<feature type="transmembrane region" description="Helical" evidence="5">
    <location>
        <begin position="6"/>
        <end position="29"/>
    </location>
</feature>
<sequence>MENKGLKIFIHASTWFAPVLVPFIIFLVSSDQAIKSLSLQAVIFHFVIGVLIAISVFFSWVLIGIPFLIIFGLIALITPIVGIVRAIKDRPFQYPIVGSWLK</sequence>
<evidence type="ECO:0000313" key="7">
    <source>
        <dbReference type="Proteomes" id="UP000789423"/>
    </source>
</evidence>
<dbReference type="Proteomes" id="UP000789423">
    <property type="component" value="Unassembled WGS sequence"/>
</dbReference>
<proteinExistence type="predicted"/>
<dbReference type="RefSeq" id="WP_230575498.1">
    <property type="nucleotide sequence ID" value="NZ_CAKJTI010000012.1"/>
</dbReference>
<keyword evidence="4 5" id="KW-0472">Membrane</keyword>
<dbReference type="InterPro" id="IPR019109">
    <property type="entry name" value="MamF_MmsF"/>
</dbReference>
<keyword evidence="3 5" id="KW-1133">Transmembrane helix</keyword>
<accession>A0ABM8YCC9</accession>
<evidence type="ECO:0000256" key="2">
    <source>
        <dbReference type="ARBA" id="ARBA00022692"/>
    </source>
</evidence>
<gene>
    <name evidence="6" type="ORF">BACCIP111899_02644</name>
</gene>
<comment type="subcellular location">
    <subcellularLocation>
        <location evidence="1">Membrane</location>
        <topology evidence="1">Multi-pass membrane protein</topology>
    </subcellularLocation>
</comment>
<evidence type="ECO:0000256" key="1">
    <source>
        <dbReference type="ARBA" id="ARBA00004141"/>
    </source>
</evidence>
<evidence type="ECO:0008006" key="8">
    <source>
        <dbReference type="Google" id="ProtNLM"/>
    </source>
</evidence>
<protein>
    <recommendedName>
        <fullName evidence="8">DUF4870 domain-containing protein</fullName>
    </recommendedName>
</protein>
<dbReference type="Pfam" id="PF09685">
    <property type="entry name" value="MamF_MmsF"/>
    <property type="match status" value="1"/>
</dbReference>
<reference evidence="6 7" key="1">
    <citation type="submission" date="2021-10" db="EMBL/GenBank/DDBJ databases">
        <authorList>
            <person name="Criscuolo A."/>
        </authorList>
    </citation>
    <scope>NUCLEOTIDE SEQUENCE [LARGE SCALE GENOMIC DNA]</scope>
    <source>
        <strain evidence="7">CIP 111899</strain>
    </source>
</reference>
<organism evidence="6 7">
    <name type="scientific">Bacillus rhizoplanae</name>
    <dbReference type="NCBI Taxonomy" id="2880966"/>
    <lineage>
        <taxon>Bacteria</taxon>
        <taxon>Bacillati</taxon>
        <taxon>Bacillota</taxon>
        <taxon>Bacilli</taxon>
        <taxon>Bacillales</taxon>
        <taxon>Bacillaceae</taxon>
        <taxon>Bacillus</taxon>
    </lineage>
</organism>
<keyword evidence="2 5" id="KW-0812">Transmembrane</keyword>
<dbReference type="EMBL" id="CAKJTI010000012">
    <property type="protein sequence ID" value="CAG9613429.1"/>
    <property type="molecule type" value="Genomic_DNA"/>
</dbReference>
<feature type="transmembrane region" description="Helical" evidence="5">
    <location>
        <begin position="67"/>
        <end position="87"/>
    </location>
</feature>
<name>A0ABM8YCC9_9BACI</name>
<keyword evidence="7" id="KW-1185">Reference proteome</keyword>
<feature type="transmembrane region" description="Helical" evidence="5">
    <location>
        <begin position="41"/>
        <end position="61"/>
    </location>
</feature>
<comment type="caution">
    <text evidence="6">The sequence shown here is derived from an EMBL/GenBank/DDBJ whole genome shotgun (WGS) entry which is preliminary data.</text>
</comment>
<evidence type="ECO:0000256" key="4">
    <source>
        <dbReference type="ARBA" id="ARBA00023136"/>
    </source>
</evidence>
<evidence type="ECO:0000313" key="6">
    <source>
        <dbReference type="EMBL" id="CAG9613429.1"/>
    </source>
</evidence>
<evidence type="ECO:0000256" key="5">
    <source>
        <dbReference type="SAM" id="Phobius"/>
    </source>
</evidence>
<evidence type="ECO:0000256" key="3">
    <source>
        <dbReference type="ARBA" id="ARBA00022989"/>
    </source>
</evidence>